<comment type="caution">
    <text evidence="2">The sequence shown here is derived from an EMBL/GenBank/DDBJ whole genome shotgun (WGS) entry which is preliminary data.</text>
</comment>
<dbReference type="AlphaFoldDB" id="A0A1Q9CNK3"/>
<organism evidence="2 3">
    <name type="scientific">Symbiodinium microadriaticum</name>
    <name type="common">Dinoflagellate</name>
    <name type="synonym">Zooxanthella microadriatica</name>
    <dbReference type="NCBI Taxonomy" id="2951"/>
    <lineage>
        <taxon>Eukaryota</taxon>
        <taxon>Sar</taxon>
        <taxon>Alveolata</taxon>
        <taxon>Dinophyceae</taxon>
        <taxon>Suessiales</taxon>
        <taxon>Symbiodiniaceae</taxon>
        <taxon>Symbiodinium</taxon>
    </lineage>
</organism>
<evidence type="ECO:0000313" key="3">
    <source>
        <dbReference type="Proteomes" id="UP000186817"/>
    </source>
</evidence>
<evidence type="ECO:0000256" key="1">
    <source>
        <dbReference type="SAM" id="MobiDB-lite"/>
    </source>
</evidence>
<name>A0A1Q9CNK3_SYMMI</name>
<feature type="compositionally biased region" description="Basic and acidic residues" evidence="1">
    <location>
        <begin position="75"/>
        <end position="86"/>
    </location>
</feature>
<protein>
    <submittedName>
        <fullName evidence="2">Uncharacterized protein</fullName>
    </submittedName>
</protein>
<feature type="compositionally biased region" description="Polar residues" evidence="1">
    <location>
        <begin position="15"/>
        <end position="26"/>
    </location>
</feature>
<keyword evidence="3" id="KW-1185">Reference proteome</keyword>
<feature type="region of interest" description="Disordered" evidence="1">
    <location>
        <begin position="1"/>
        <end position="26"/>
    </location>
</feature>
<accession>A0A1Q9CNK3</accession>
<reference evidence="2 3" key="1">
    <citation type="submission" date="2016-02" db="EMBL/GenBank/DDBJ databases">
        <title>Genome analysis of coral dinoflagellate symbionts highlights evolutionary adaptations to a symbiotic lifestyle.</title>
        <authorList>
            <person name="Aranda M."/>
            <person name="Li Y."/>
            <person name="Liew Y.J."/>
            <person name="Baumgarten S."/>
            <person name="Simakov O."/>
            <person name="Wilson M."/>
            <person name="Piel J."/>
            <person name="Ashoor H."/>
            <person name="Bougouffa S."/>
            <person name="Bajic V.B."/>
            <person name="Ryu T."/>
            <person name="Ravasi T."/>
            <person name="Bayer T."/>
            <person name="Micklem G."/>
            <person name="Kim H."/>
            <person name="Bhak J."/>
            <person name="Lajeunesse T.C."/>
            <person name="Voolstra C.R."/>
        </authorList>
    </citation>
    <scope>NUCLEOTIDE SEQUENCE [LARGE SCALE GENOMIC DNA]</scope>
    <source>
        <strain evidence="2 3">CCMP2467</strain>
    </source>
</reference>
<sequence>MRSGGKLRHGAQLASKGTFNPTSSSSHFLGEALFKHKLVGQLAEHQLDDLLRKTPFQKGRVIMMPHLVASLRLGRSAESKDREGRKAPGGGPRKAAAAAEPRRRQI</sequence>
<dbReference type="EMBL" id="LSRX01001036">
    <property type="protein sequence ID" value="OLP84509.1"/>
    <property type="molecule type" value="Genomic_DNA"/>
</dbReference>
<feature type="region of interest" description="Disordered" evidence="1">
    <location>
        <begin position="72"/>
        <end position="106"/>
    </location>
</feature>
<gene>
    <name evidence="2" type="ORF">AK812_SmicGene34610</name>
</gene>
<dbReference type="Proteomes" id="UP000186817">
    <property type="component" value="Unassembled WGS sequence"/>
</dbReference>
<proteinExistence type="predicted"/>
<evidence type="ECO:0000313" key="2">
    <source>
        <dbReference type="EMBL" id="OLP84509.1"/>
    </source>
</evidence>